<protein>
    <submittedName>
        <fullName evidence="5">Low molecular weight protein arginine phosphatase</fullName>
    </submittedName>
</protein>
<dbReference type="InterPro" id="IPR050438">
    <property type="entry name" value="LMW_PTPase"/>
</dbReference>
<evidence type="ECO:0000313" key="5">
    <source>
        <dbReference type="EMBL" id="RZN71926.1"/>
    </source>
</evidence>
<keyword evidence="2" id="KW-0378">Hydrolase</keyword>
<dbReference type="PRINTS" id="PR00719">
    <property type="entry name" value="LMWPTPASE"/>
</dbReference>
<accession>A0A520KY23</accession>
<evidence type="ECO:0000256" key="1">
    <source>
        <dbReference type="ARBA" id="ARBA00011063"/>
    </source>
</evidence>
<gene>
    <name evidence="5" type="ORF">EF807_01980</name>
</gene>
<dbReference type="Pfam" id="PF01451">
    <property type="entry name" value="LMWPc"/>
    <property type="match status" value="2"/>
</dbReference>
<keyword evidence="3" id="KW-0904">Protein phosphatase</keyword>
<dbReference type="InterPro" id="IPR017867">
    <property type="entry name" value="Tyr_phospatase_low_mol_wt"/>
</dbReference>
<evidence type="ECO:0000256" key="2">
    <source>
        <dbReference type="ARBA" id="ARBA00022801"/>
    </source>
</evidence>
<evidence type="ECO:0000313" key="6">
    <source>
        <dbReference type="Proteomes" id="UP000320766"/>
    </source>
</evidence>
<evidence type="ECO:0000256" key="3">
    <source>
        <dbReference type="ARBA" id="ARBA00022912"/>
    </source>
</evidence>
<dbReference type="Gene3D" id="3.40.50.2300">
    <property type="match status" value="1"/>
</dbReference>
<dbReference type="PANTHER" id="PTHR11717:SF31">
    <property type="entry name" value="LOW MOLECULAR WEIGHT PROTEIN-TYROSINE-PHOSPHATASE ETP-RELATED"/>
    <property type="match status" value="1"/>
</dbReference>
<comment type="caution">
    <text evidence="5">The sequence shown here is derived from an EMBL/GenBank/DDBJ whole genome shotgun (WGS) entry which is preliminary data.</text>
</comment>
<dbReference type="GO" id="GO:0004725">
    <property type="term" value="F:protein tyrosine phosphatase activity"/>
    <property type="evidence" value="ECO:0007669"/>
    <property type="project" value="InterPro"/>
</dbReference>
<dbReference type="SUPFAM" id="SSF52788">
    <property type="entry name" value="Phosphotyrosine protein phosphatases I"/>
    <property type="match status" value="1"/>
</dbReference>
<dbReference type="Proteomes" id="UP000320766">
    <property type="component" value="Unassembled WGS sequence"/>
</dbReference>
<dbReference type="PANTHER" id="PTHR11717">
    <property type="entry name" value="LOW MOLECULAR WEIGHT PROTEIN TYROSINE PHOSPHATASE"/>
    <property type="match status" value="1"/>
</dbReference>
<proteinExistence type="inferred from homology"/>
<name>A0A520KY23_9EURY</name>
<dbReference type="AlphaFoldDB" id="A0A520KY23"/>
<dbReference type="InterPro" id="IPR036196">
    <property type="entry name" value="Ptyr_pPase_sf"/>
</dbReference>
<feature type="domain" description="Phosphotyrosine protein phosphatase I" evidence="4">
    <location>
        <begin position="10"/>
        <end position="166"/>
    </location>
</feature>
<dbReference type="SMART" id="SM00226">
    <property type="entry name" value="LMWPc"/>
    <property type="match status" value="1"/>
</dbReference>
<organism evidence="5 6">
    <name type="scientific">Candidatus Methanolliviera hydrocarbonicum</name>
    <dbReference type="NCBI Taxonomy" id="2491085"/>
    <lineage>
        <taxon>Archaea</taxon>
        <taxon>Methanobacteriati</taxon>
        <taxon>Methanobacteriota</taxon>
        <taxon>Candidatus Methanoliparia</taxon>
        <taxon>Candidatus Methanoliparales</taxon>
        <taxon>Candidatus Methanollivieraceae</taxon>
        <taxon>Candidatus Methanolliviera</taxon>
    </lineage>
</organism>
<evidence type="ECO:0000259" key="4">
    <source>
        <dbReference type="SMART" id="SM00226"/>
    </source>
</evidence>
<dbReference type="InterPro" id="IPR023485">
    <property type="entry name" value="Ptyr_pPase"/>
</dbReference>
<comment type="similarity">
    <text evidence="1">Belongs to the low molecular weight phosphotyrosine protein phosphatase family.</text>
</comment>
<dbReference type="EMBL" id="RXIL01000035">
    <property type="protein sequence ID" value="RZN71926.1"/>
    <property type="molecule type" value="Genomic_DNA"/>
</dbReference>
<sequence>MPKSNHKKYKSILIVCSANTCRSPMAEAMLKKMIPDGIEIRSAGVSSIARNGGLMSLDARLALDDDEFYDEFFENFRTTSLRWHRDLIEQSDLILSMTREQKDKVLEFEEAKEKEVFTLKEFVRDDGSYKSSIFEDDISDPFGEDDSSYLRCREEIERCLKKVMEDVT</sequence>
<reference evidence="5 6" key="1">
    <citation type="journal article" date="2019" name="Nat. Microbiol.">
        <title>Wide diversity of methane and short-chain alkane metabolisms in uncultured archaea.</title>
        <authorList>
            <person name="Borrel G."/>
            <person name="Adam P.S."/>
            <person name="McKay L.J."/>
            <person name="Chen L.X."/>
            <person name="Sierra-Garcia I.N."/>
            <person name="Sieber C.M."/>
            <person name="Letourneur Q."/>
            <person name="Ghozlane A."/>
            <person name="Andersen G.L."/>
            <person name="Li W.J."/>
            <person name="Hallam S.J."/>
            <person name="Muyzer G."/>
            <person name="de Oliveira V.M."/>
            <person name="Inskeep W.P."/>
            <person name="Banfield J.F."/>
            <person name="Gribaldo S."/>
        </authorList>
    </citation>
    <scope>NUCLEOTIDE SEQUENCE [LARGE SCALE GENOMIC DNA]</scope>
    <source>
        <strain evidence="5">NM1b</strain>
    </source>
</reference>